<dbReference type="InterPro" id="IPR009776">
    <property type="entry name" value="Spore_0_M"/>
</dbReference>
<comment type="caution">
    <text evidence="1">The sequence shown here is derived from an EMBL/GenBank/DDBJ whole genome shotgun (WGS) entry which is preliminary data.</text>
</comment>
<protein>
    <submittedName>
        <fullName evidence="1">Sporulation protein</fullName>
    </submittedName>
</protein>
<dbReference type="Proteomes" id="UP001596972">
    <property type="component" value="Unassembled WGS sequence"/>
</dbReference>
<sequence length="251" mass="28603">MAFRTFLSALGVNAPRVETIVDTPSVQPGDPLRCTVRIQGGGADIDIERLRLGLVVRAEDLEKDGSADWKNPYTVVEAARSGFRLRAGETITRPVYLTVPWDMPLTHERGRPIPGGRAAVRTELSIDNALDKGDFDEIQVRALPAQDMVFQIYEDLGFRLHEAEVKIEAEYWENMEDRRTSPYWQELDFFFPPAWNRGTEELETVLVTFEDELDMHPGGCPPLTLRYAEQDRAAWTTAIDRHIRKYWAPDA</sequence>
<dbReference type="PANTHER" id="PTHR40053">
    <property type="entry name" value="SPORULATION-CONTROL PROTEIN SPO0M"/>
    <property type="match status" value="1"/>
</dbReference>
<name>A0ABW3ETC3_9ACTN</name>
<dbReference type="PANTHER" id="PTHR40053:SF1">
    <property type="entry name" value="SPORULATION-CONTROL PROTEIN SPO0M"/>
    <property type="match status" value="1"/>
</dbReference>
<reference evidence="2" key="1">
    <citation type="journal article" date="2019" name="Int. J. Syst. Evol. Microbiol.">
        <title>The Global Catalogue of Microorganisms (GCM) 10K type strain sequencing project: providing services to taxonomists for standard genome sequencing and annotation.</title>
        <authorList>
            <consortium name="The Broad Institute Genomics Platform"/>
            <consortium name="The Broad Institute Genome Sequencing Center for Infectious Disease"/>
            <person name="Wu L."/>
            <person name="Ma J."/>
        </authorList>
    </citation>
    <scope>NUCLEOTIDE SEQUENCE [LARGE SCALE GENOMIC DNA]</scope>
    <source>
        <strain evidence="2">JCM 31202</strain>
    </source>
</reference>
<dbReference type="RefSeq" id="WP_378302724.1">
    <property type="nucleotide sequence ID" value="NZ_JBHTJA010000061.1"/>
</dbReference>
<dbReference type="EMBL" id="JBHTJA010000061">
    <property type="protein sequence ID" value="MFD0903671.1"/>
    <property type="molecule type" value="Genomic_DNA"/>
</dbReference>
<proteinExistence type="predicted"/>
<accession>A0ABW3ETC3</accession>
<keyword evidence="2" id="KW-1185">Reference proteome</keyword>
<gene>
    <name evidence="1" type="ORF">ACFQ11_25005</name>
</gene>
<evidence type="ECO:0000313" key="1">
    <source>
        <dbReference type="EMBL" id="MFD0903671.1"/>
    </source>
</evidence>
<dbReference type="Pfam" id="PF07070">
    <property type="entry name" value="Spo0M"/>
    <property type="match status" value="1"/>
</dbReference>
<organism evidence="1 2">
    <name type="scientific">Actinomadura sediminis</name>
    <dbReference type="NCBI Taxonomy" id="1038904"/>
    <lineage>
        <taxon>Bacteria</taxon>
        <taxon>Bacillati</taxon>
        <taxon>Actinomycetota</taxon>
        <taxon>Actinomycetes</taxon>
        <taxon>Streptosporangiales</taxon>
        <taxon>Thermomonosporaceae</taxon>
        <taxon>Actinomadura</taxon>
    </lineage>
</organism>
<evidence type="ECO:0000313" key="2">
    <source>
        <dbReference type="Proteomes" id="UP001596972"/>
    </source>
</evidence>